<sequence>MDGSSPNLQCLYHSSLSLNVAHGAAAAAWGEVLMLMPTCNQTHILNDNGLGHHASQLERNDLPHDPKDTPWLAYMICLFGTCLIV</sequence>
<name>A0ABY9BL65_VITVI</name>
<reference evidence="1 2" key="1">
    <citation type="journal article" date="2023" name="Hortic Res">
        <title>The complete reference genome for grapevine (Vitis vinifera L.) genetics and breeding.</title>
        <authorList>
            <person name="Shi X."/>
            <person name="Cao S."/>
            <person name="Wang X."/>
            <person name="Huang S."/>
            <person name="Wang Y."/>
            <person name="Liu Z."/>
            <person name="Liu W."/>
            <person name="Leng X."/>
            <person name="Peng Y."/>
            <person name="Wang N."/>
            <person name="Wang Y."/>
            <person name="Ma Z."/>
            <person name="Xu X."/>
            <person name="Zhang F."/>
            <person name="Xue H."/>
            <person name="Zhong H."/>
            <person name="Wang Y."/>
            <person name="Zhang K."/>
            <person name="Velt A."/>
            <person name="Avia K."/>
            <person name="Holtgrawe D."/>
            <person name="Grimplet J."/>
            <person name="Matus J.T."/>
            <person name="Ware D."/>
            <person name="Wu X."/>
            <person name="Wang H."/>
            <person name="Liu C."/>
            <person name="Fang Y."/>
            <person name="Rustenholz C."/>
            <person name="Cheng Z."/>
            <person name="Xiao H."/>
            <person name="Zhou Y."/>
        </authorList>
    </citation>
    <scope>NUCLEOTIDE SEQUENCE [LARGE SCALE GENOMIC DNA]</scope>
    <source>
        <strain evidence="2">cv. Pinot noir / PN40024</strain>
        <tissue evidence="1">Leaf</tissue>
    </source>
</reference>
<organism evidence="1 2">
    <name type="scientific">Vitis vinifera</name>
    <name type="common">Grape</name>
    <dbReference type="NCBI Taxonomy" id="29760"/>
    <lineage>
        <taxon>Eukaryota</taxon>
        <taxon>Viridiplantae</taxon>
        <taxon>Streptophyta</taxon>
        <taxon>Embryophyta</taxon>
        <taxon>Tracheophyta</taxon>
        <taxon>Spermatophyta</taxon>
        <taxon>Magnoliopsida</taxon>
        <taxon>eudicotyledons</taxon>
        <taxon>Gunneridae</taxon>
        <taxon>Pentapetalae</taxon>
        <taxon>rosids</taxon>
        <taxon>Vitales</taxon>
        <taxon>Vitaceae</taxon>
        <taxon>Viteae</taxon>
        <taxon>Vitis</taxon>
    </lineage>
</organism>
<gene>
    <name evidence="1" type="ORF">VitviT2T_003177</name>
</gene>
<accession>A0ABY9BL65</accession>
<protein>
    <submittedName>
        <fullName evidence="1">Uncharacterized protein</fullName>
    </submittedName>
</protein>
<dbReference type="Proteomes" id="UP001227230">
    <property type="component" value="Chromosome 3"/>
</dbReference>
<evidence type="ECO:0000313" key="2">
    <source>
        <dbReference type="Proteomes" id="UP001227230"/>
    </source>
</evidence>
<dbReference type="EMBL" id="CP126650">
    <property type="protein sequence ID" value="WJZ83504.1"/>
    <property type="molecule type" value="Genomic_DNA"/>
</dbReference>
<proteinExistence type="predicted"/>
<evidence type="ECO:0000313" key="1">
    <source>
        <dbReference type="EMBL" id="WJZ83504.1"/>
    </source>
</evidence>
<keyword evidence="2" id="KW-1185">Reference proteome</keyword>